<dbReference type="Gene3D" id="3.20.20.150">
    <property type="entry name" value="Divalent-metal-dependent TIM barrel enzymes"/>
    <property type="match status" value="1"/>
</dbReference>
<evidence type="ECO:0000313" key="2">
    <source>
        <dbReference type="Proteomes" id="UP000240971"/>
    </source>
</evidence>
<reference evidence="1 2" key="1">
    <citation type="submission" date="2018-03" db="EMBL/GenBank/DDBJ databases">
        <title>Genomic Encyclopedia of Archaeal and Bacterial Type Strains, Phase II (KMG-II): from individual species to whole genera.</title>
        <authorList>
            <person name="Goeker M."/>
        </authorList>
    </citation>
    <scope>NUCLEOTIDE SEQUENCE [LARGE SCALE GENOMIC DNA]</scope>
    <source>
        <strain evidence="1 2">DSM 24859</strain>
    </source>
</reference>
<evidence type="ECO:0000313" key="1">
    <source>
        <dbReference type="EMBL" id="PSL49933.1"/>
    </source>
</evidence>
<organism evidence="1 2">
    <name type="scientific">Chitinophaga niastensis</name>
    <dbReference type="NCBI Taxonomy" id="536980"/>
    <lineage>
        <taxon>Bacteria</taxon>
        <taxon>Pseudomonadati</taxon>
        <taxon>Bacteroidota</taxon>
        <taxon>Chitinophagia</taxon>
        <taxon>Chitinophagales</taxon>
        <taxon>Chitinophagaceae</taxon>
        <taxon>Chitinophaga</taxon>
    </lineage>
</organism>
<dbReference type="SUPFAM" id="SSF51658">
    <property type="entry name" value="Xylose isomerase-like"/>
    <property type="match status" value="1"/>
</dbReference>
<dbReference type="NCBIfam" id="NF035939">
    <property type="entry name" value="TIM_EboE"/>
    <property type="match status" value="1"/>
</dbReference>
<dbReference type="AlphaFoldDB" id="A0A2P8HUN4"/>
<dbReference type="Proteomes" id="UP000240971">
    <property type="component" value="Unassembled WGS sequence"/>
</dbReference>
<sequence>MMHTPVGHLTYCTNIHPGESWGDHFAQLKKYIPAIKQQVAPDQPFGIGLRLANTASLELSKEASLQAFRQWLQQENCYVFTMNGFPYGGFHDVVVKDQVHAPDWTSADRVAYTIRLFRILAALLPAGMEGGISTSPLSYKYWCNRCEEEKNAATESATLNMLLVVEQLARIHRSGGPLMHLDVEPEPDGLLENTSEYISWYFEDLLPKGIPFIKDKFNVDDQAAADIIKSHVQLCYDVCHFALEYEAPERVLERLQHHGLKVGKLQISAALKADIPTDTTTRNEVMNAFRKFNEPTYLHQVIGRKDNGDLIHYPDLPEALADADNTAVIEWRSHFHVPVFLDKFGVLQSTQEDIKQVLALQRQQPFTAHLEVETYTWDVLPPALKQEMSLSVSRELNWCLRQLLAISM</sequence>
<accession>A0A2P8HUN4</accession>
<name>A0A2P8HUN4_CHINA</name>
<proteinExistence type="predicted"/>
<evidence type="ECO:0008006" key="3">
    <source>
        <dbReference type="Google" id="ProtNLM"/>
    </source>
</evidence>
<gene>
    <name evidence="1" type="ORF">CLV51_1011273</name>
</gene>
<comment type="caution">
    <text evidence="1">The sequence shown here is derived from an EMBL/GenBank/DDBJ whole genome shotgun (WGS) entry which is preliminary data.</text>
</comment>
<dbReference type="EMBL" id="PYAW01000001">
    <property type="protein sequence ID" value="PSL49933.1"/>
    <property type="molecule type" value="Genomic_DNA"/>
</dbReference>
<protein>
    <recommendedName>
        <fullName evidence="3">Xylose isomerase-like TIM barrel protein</fullName>
    </recommendedName>
</protein>
<dbReference type="InterPro" id="IPR036237">
    <property type="entry name" value="Xyl_isomerase-like_sf"/>
</dbReference>
<keyword evidence="2" id="KW-1185">Reference proteome</keyword>
<dbReference type="RefSeq" id="WP_245898635.1">
    <property type="nucleotide sequence ID" value="NZ_PYAW01000001.1"/>
</dbReference>